<sequence>MTTEISSDSMHLAKEQQATASFSYVCLVGQPLSSKSGEDGEHIVDLEGQHAIESTPNPLRPHRLSTHEPINFRSINLQSLATMRFFGFIATLAATVGLATAYCNCPDFEVECCAESGAPYIGNGNCDVTTKKEFDLYQTCCLGSGRFTACTEFPWLDGN</sequence>
<dbReference type="OrthoDB" id="3756260at2759"/>
<dbReference type="Proteomes" id="UP000799764">
    <property type="component" value="Unassembled WGS sequence"/>
</dbReference>
<proteinExistence type="predicted"/>
<dbReference type="AlphaFoldDB" id="A0A9P4PHZ0"/>
<dbReference type="EMBL" id="MU001502">
    <property type="protein sequence ID" value="KAF2443309.1"/>
    <property type="molecule type" value="Genomic_DNA"/>
</dbReference>
<evidence type="ECO:0000313" key="1">
    <source>
        <dbReference type="EMBL" id="KAF2443309.1"/>
    </source>
</evidence>
<accession>A0A9P4PHZ0</accession>
<reference evidence="1" key="1">
    <citation type="journal article" date="2020" name="Stud. Mycol.">
        <title>101 Dothideomycetes genomes: a test case for predicting lifestyles and emergence of pathogens.</title>
        <authorList>
            <person name="Haridas S."/>
            <person name="Albert R."/>
            <person name="Binder M."/>
            <person name="Bloem J."/>
            <person name="Labutti K."/>
            <person name="Salamov A."/>
            <person name="Andreopoulos B."/>
            <person name="Baker S."/>
            <person name="Barry K."/>
            <person name="Bills G."/>
            <person name="Bluhm B."/>
            <person name="Cannon C."/>
            <person name="Castanera R."/>
            <person name="Culley D."/>
            <person name="Daum C."/>
            <person name="Ezra D."/>
            <person name="Gonzalez J."/>
            <person name="Henrissat B."/>
            <person name="Kuo A."/>
            <person name="Liang C."/>
            <person name="Lipzen A."/>
            <person name="Lutzoni F."/>
            <person name="Magnuson J."/>
            <person name="Mondo S."/>
            <person name="Nolan M."/>
            <person name="Ohm R."/>
            <person name="Pangilinan J."/>
            <person name="Park H.-J."/>
            <person name="Ramirez L."/>
            <person name="Alfaro M."/>
            <person name="Sun H."/>
            <person name="Tritt A."/>
            <person name="Yoshinaga Y."/>
            <person name="Zwiers L.-H."/>
            <person name="Turgeon B."/>
            <person name="Goodwin S."/>
            <person name="Spatafora J."/>
            <person name="Crous P."/>
            <person name="Grigoriev I."/>
        </authorList>
    </citation>
    <scope>NUCLEOTIDE SEQUENCE</scope>
    <source>
        <strain evidence="1">CBS 690.94</strain>
    </source>
</reference>
<comment type="caution">
    <text evidence="1">The sequence shown here is derived from an EMBL/GenBank/DDBJ whole genome shotgun (WGS) entry which is preliminary data.</text>
</comment>
<organism evidence="1 2">
    <name type="scientific">Karstenula rhodostoma CBS 690.94</name>
    <dbReference type="NCBI Taxonomy" id="1392251"/>
    <lineage>
        <taxon>Eukaryota</taxon>
        <taxon>Fungi</taxon>
        <taxon>Dikarya</taxon>
        <taxon>Ascomycota</taxon>
        <taxon>Pezizomycotina</taxon>
        <taxon>Dothideomycetes</taxon>
        <taxon>Pleosporomycetidae</taxon>
        <taxon>Pleosporales</taxon>
        <taxon>Massarineae</taxon>
        <taxon>Didymosphaeriaceae</taxon>
        <taxon>Karstenula</taxon>
    </lineage>
</organism>
<evidence type="ECO:0000313" key="2">
    <source>
        <dbReference type="Proteomes" id="UP000799764"/>
    </source>
</evidence>
<keyword evidence="2" id="KW-1185">Reference proteome</keyword>
<name>A0A9P4PHZ0_9PLEO</name>
<protein>
    <submittedName>
        <fullName evidence="1">Uncharacterized protein</fullName>
    </submittedName>
</protein>
<gene>
    <name evidence="1" type="ORF">P171DRAFT_486053</name>
</gene>